<evidence type="ECO:0000313" key="1">
    <source>
        <dbReference type="EMBL" id="QAX81698.1"/>
    </source>
</evidence>
<gene>
    <name evidence="1" type="ORF">C3B55_00343</name>
</gene>
<sequence>MMFSKAEILGKSLQSRAAVRDFLDIINDK</sequence>
<dbReference type="EMBL" id="CP026512">
    <property type="protein sequence ID" value="QAX81698.1"/>
    <property type="molecule type" value="Genomic_DNA"/>
</dbReference>
<reference evidence="1 2" key="1">
    <citation type="journal article" date="2018" name="Genome Biol. Evol.">
        <title>Partnering With a Pest: Genomes of Hemlock Woolly Adelgid Symbionts Reveal Atypical Nutritional Provisioning Patterns in Dual-Obligate Bacteria.</title>
        <authorList>
            <person name="Weglarz K.M."/>
            <person name="Havill N.P."/>
            <person name="Burke G.R."/>
            <person name="von Dohlen C.D."/>
        </authorList>
    </citation>
    <scope>NUCLEOTIDE SEQUENCE [LARGE SCALE GENOMIC DNA]</scope>
    <source>
        <strain evidence="1 2">HWA_ENA</strain>
    </source>
</reference>
<protein>
    <submittedName>
        <fullName evidence="1">Uncharacterized protein</fullName>
    </submittedName>
</protein>
<keyword evidence="2" id="KW-1185">Reference proteome</keyword>
<dbReference type="Proteomes" id="UP000288953">
    <property type="component" value="Chromosome"/>
</dbReference>
<organism evidence="1 2">
    <name type="scientific">Candidatus Pseudomonas adelgestsugas</name>
    <dbReference type="NCBI Taxonomy" id="1302376"/>
    <lineage>
        <taxon>Bacteria</taxon>
        <taxon>Pseudomonadati</taxon>
        <taxon>Pseudomonadota</taxon>
        <taxon>Gammaproteobacteria</taxon>
        <taxon>Pseudomonadales</taxon>
        <taxon>Pseudomonadaceae</taxon>
        <taxon>Pseudomonas</taxon>
    </lineage>
</organism>
<evidence type="ECO:0000313" key="2">
    <source>
        <dbReference type="Proteomes" id="UP000288953"/>
    </source>
</evidence>
<name>A0ABX5R813_9PSED</name>
<proteinExistence type="predicted"/>
<accession>A0ABX5R813</accession>